<keyword evidence="10 14" id="KW-0067">ATP-binding</keyword>
<evidence type="ECO:0000256" key="5">
    <source>
        <dbReference type="ARBA" id="ARBA00022679"/>
    </source>
</evidence>
<keyword evidence="17" id="KW-1185">Reference proteome</keyword>
<evidence type="ECO:0000256" key="9">
    <source>
        <dbReference type="ARBA" id="ARBA00022827"/>
    </source>
</evidence>
<organism evidence="16 17">
    <name type="scientific">Holzapfeliella floricola DSM 23037 = JCM 16512</name>
    <dbReference type="NCBI Taxonomy" id="1423744"/>
    <lineage>
        <taxon>Bacteria</taxon>
        <taxon>Bacillati</taxon>
        <taxon>Bacillota</taxon>
        <taxon>Bacilli</taxon>
        <taxon>Lactobacillales</taxon>
        <taxon>Lactobacillaceae</taxon>
        <taxon>Holzapfeliella</taxon>
    </lineage>
</organism>
<dbReference type="InterPro" id="IPR023468">
    <property type="entry name" value="Riboflavin_kinase"/>
</dbReference>
<dbReference type="InterPro" id="IPR014729">
    <property type="entry name" value="Rossmann-like_a/b/a_fold"/>
</dbReference>
<dbReference type="NCBIfam" id="TIGR00083">
    <property type="entry name" value="ribF"/>
    <property type="match status" value="1"/>
</dbReference>
<dbReference type="UniPathway" id="UPA00276">
    <property type="reaction ID" value="UER00406"/>
</dbReference>
<dbReference type="FunFam" id="3.40.50.620:FF:000021">
    <property type="entry name" value="Riboflavin biosynthesis protein"/>
    <property type="match status" value="1"/>
</dbReference>
<evidence type="ECO:0000256" key="13">
    <source>
        <dbReference type="ARBA" id="ARBA00049494"/>
    </source>
</evidence>
<comment type="caution">
    <text evidence="16">The sequence shown here is derived from an EMBL/GenBank/DDBJ whole genome shotgun (WGS) entry which is preliminary data.</text>
</comment>
<evidence type="ECO:0000313" key="16">
    <source>
        <dbReference type="EMBL" id="KRN03790.1"/>
    </source>
</evidence>
<sequence length="314" mass="35617">MYSYQLDYPIKSHIIEPDGIVLVLGFFDGVHLGHRKLIETGKKIADKKGLKLGIMTMNAHPSQIYGSEQTSVPLIMTTSEKKKIMDQIGVDIFYVGNFNGPLAKVQPDEFVNDVLIKMNVKAVVAGFDYTFGQKEVANMSLLKQKAQGKFEVYEVDSQNKNGKKISSSRIRRLIEQGDVDQANNLLGSVYQTSGKVIHGFKRGRQLGFPTANIESNNNKVRLASGVYTVKLRVQNQWYQGMASVGYNITFDDVKDLSVEVNIFDFDEDIYDEIVDVRWHHYLRPEEKYPSINALIDQLKQDEADSKAYFETLKK</sequence>
<dbReference type="Pfam" id="PF06574">
    <property type="entry name" value="FAD_syn"/>
    <property type="match status" value="1"/>
</dbReference>
<evidence type="ECO:0000313" key="17">
    <source>
        <dbReference type="Proteomes" id="UP000051378"/>
    </source>
</evidence>
<dbReference type="SMART" id="SM00904">
    <property type="entry name" value="Flavokinase"/>
    <property type="match status" value="1"/>
</dbReference>
<dbReference type="STRING" id="1423744.FC86_GL000902"/>
<dbReference type="InterPro" id="IPR023465">
    <property type="entry name" value="Riboflavin_kinase_dom_sf"/>
</dbReference>
<keyword evidence="6 14" id="KW-0548">Nucleotidyltransferase</keyword>
<dbReference type="GO" id="GO:0005524">
    <property type="term" value="F:ATP binding"/>
    <property type="evidence" value="ECO:0007669"/>
    <property type="project" value="UniProtKB-UniRule"/>
</dbReference>
<keyword evidence="7 14" id="KW-0547">Nucleotide-binding</keyword>
<dbReference type="SUPFAM" id="SSF52374">
    <property type="entry name" value="Nucleotidylyl transferase"/>
    <property type="match status" value="1"/>
</dbReference>
<comment type="catalytic activity">
    <reaction evidence="12 14">
        <text>riboflavin + ATP = FMN + ADP + H(+)</text>
        <dbReference type="Rhea" id="RHEA:14357"/>
        <dbReference type="ChEBI" id="CHEBI:15378"/>
        <dbReference type="ChEBI" id="CHEBI:30616"/>
        <dbReference type="ChEBI" id="CHEBI:57986"/>
        <dbReference type="ChEBI" id="CHEBI:58210"/>
        <dbReference type="ChEBI" id="CHEBI:456216"/>
        <dbReference type="EC" id="2.7.1.26"/>
    </reaction>
</comment>
<dbReference type="PANTHER" id="PTHR22749:SF6">
    <property type="entry name" value="RIBOFLAVIN KINASE"/>
    <property type="match status" value="1"/>
</dbReference>
<name>A0A0R2DIB7_9LACO</name>
<dbReference type="PANTHER" id="PTHR22749">
    <property type="entry name" value="RIBOFLAVIN KINASE/FMN ADENYLYLTRANSFERASE"/>
    <property type="match status" value="1"/>
</dbReference>
<dbReference type="InterPro" id="IPR004821">
    <property type="entry name" value="Cyt_trans-like"/>
</dbReference>
<accession>A0A0R2DIB7</accession>
<feature type="domain" description="Riboflavin kinase" evidence="15">
    <location>
        <begin position="185"/>
        <end position="310"/>
    </location>
</feature>
<evidence type="ECO:0000256" key="2">
    <source>
        <dbReference type="ARBA" id="ARBA00005201"/>
    </source>
</evidence>
<comment type="catalytic activity">
    <reaction evidence="13 14">
        <text>FMN + ATP + H(+) = FAD + diphosphate</text>
        <dbReference type="Rhea" id="RHEA:17237"/>
        <dbReference type="ChEBI" id="CHEBI:15378"/>
        <dbReference type="ChEBI" id="CHEBI:30616"/>
        <dbReference type="ChEBI" id="CHEBI:33019"/>
        <dbReference type="ChEBI" id="CHEBI:57692"/>
        <dbReference type="ChEBI" id="CHEBI:58210"/>
        <dbReference type="EC" id="2.7.7.2"/>
    </reaction>
</comment>
<evidence type="ECO:0000256" key="3">
    <source>
        <dbReference type="ARBA" id="ARBA00022630"/>
    </source>
</evidence>
<dbReference type="CDD" id="cd02064">
    <property type="entry name" value="FAD_synthetase_N"/>
    <property type="match status" value="1"/>
</dbReference>
<comment type="pathway">
    <text evidence="1 14">Cofactor biosynthesis; FAD biosynthesis; FAD from FMN: step 1/1.</text>
</comment>
<keyword evidence="5 14" id="KW-0808">Transferase</keyword>
<keyword evidence="9 14" id="KW-0274">FAD</keyword>
<keyword evidence="11" id="KW-0511">Multifunctional enzyme</keyword>
<evidence type="ECO:0000256" key="12">
    <source>
        <dbReference type="ARBA" id="ARBA00047880"/>
    </source>
</evidence>
<dbReference type="InterPro" id="IPR015864">
    <property type="entry name" value="FAD_synthase"/>
</dbReference>
<dbReference type="UniPathway" id="UPA00277">
    <property type="reaction ID" value="UER00407"/>
</dbReference>
<dbReference type="GO" id="GO:0009231">
    <property type="term" value="P:riboflavin biosynthetic process"/>
    <property type="evidence" value="ECO:0007669"/>
    <property type="project" value="InterPro"/>
</dbReference>
<keyword evidence="3 14" id="KW-0285">Flavoprotein</keyword>
<evidence type="ECO:0000259" key="15">
    <source>
        <dbReference type="SMART" id="SM00904"/>
    </source>
</evidence>
<keyword evidence="4 14" id="KW-0288">FMN</keyword>
<dbReference type="GO" id="GO:0006747">
    <property type="term" value="P:FAD biosynthetic process"/>
    <property type="evidence" value="ECO:0007669"/>
    <property type="project" value="UniProtKB-UniRule"/>
</dbReference>
<evidence type="ECO:0000256" key="1">
    <source>
        <dbReference type="ARBA" id="ARBA00004726"/>
    </source>
</evidence>
<dbReference type="GO" id="GO:0008531">
    <property type="term" value="F:riboflavin kinase activity"/>
    <property type="evidence" value="ECO:0007669"/>
    <property type="project" value="UniProtKB-UniRule"/>
</dbReference>
<dbReference type="OrthoDB" id="9803667at2"/>
<dbReference type="NCBIfam" id="TIGR00125">
    <property type="entry name" value="cyt_tran_rel"/>
    <property type="match status" value="1"/>
</dbReference>
<evidence type="ECO:0000256" key="7">
    <source>
        <dbReference type="ARBA" id="ARBA00022741"/>
    </source>
</evidence>
<evidence type="ECO:0000256" key="6">
    <source>
        <dbReference type="ARBA" id="ARBA00022695"/>
    </source>
</evidence>
<dbReference type="AlphaFoldDB" id="A0A0R2DIB7"/>
<dbReference type="EC" id="2.7.1.26" evidence="14"/>
<dbReference type="RefSeq" id="WP_056975103.1">
    <property type="nucleotide sequence ID" value="NZ_AYZL01000020.1"/>
</dbReference>
<evidence type="ECO:0000256" key="4">
    <source>
        <dbReference type="ARBA" id="ARBA00022643"/>
    </source>
</evidence>
<evidence type="ECO:0000256" key="10">
    <source>
        <dbReference type="ARBA" id="ARBA00022840"/>
    </source>
</evidence>
<dbReference type="Proteomes" id="UP000051378">
    <property type="component" value="Unassembled WGS sequence"/>
</dbReference>
<dbReference type="InterPro" id="IPR015865">
    <property type="entry name" value="Riboflavin_kinase_bac/euk"/>
</dbReference>
<dbReference type="PIRSF" id="PIRSF004491">
    <property type="entry name" value="FAD_Synth"/>
    <property type="match status" value="1"/>
</dbReference>
<dbReference type="EC" id="2.7.7.2" evidence="14"/>
<evidence type="ECO:0000256" key="14">
    <source>
        <dbReference type="PIRNR" id="PIRNR004491"/>
    </source>
</evidence>
<protein>
    <recommendedName>
        <fullName evidence="14">Riboflavin biosynthesis protein</fullName>
    </recommendedName>
    <domain>
        <recommendedName>
            <fullName evidence="14">Riboflavin kinase</fullName>
            <ecNumber evidence="14">2.7.1.26</ecNumber>
        </recommendedName>
        <alternativeName>
            <fullName evidence="14">Flavokinase</fullName>
        </alternativeName>
    </domain>
    <domain>
        <recommendedName>
            <fullName evidence="14">FMN adenylyltransferase</fullName>
            <ecNumber evidence="14">2.7.7.2</ecNumber>
        </recommendedName>
        <alternativeName>
            <fullName evidence="14">FAD pyrophosphorylase</fullName>
        </alternativeName>
        <alternativeName>
            <fullName evidence="14">FAD synthase</fullName>
        </alternativeName>
    </domain>
</protein>
<keyword evidence="8 14" id="KW-0418">Kinase</keyword>
<comment type="pathway">
    <text evidence="2 14">Cofactor biosynthesis; FMN biosynthesis; FMN from riboflavin (ATP route): step 1/1.</text>
</comment>
<proteinExistence type="inferred from homology"/>
<comment type="similarity">
    <text evidence="14">Belongs to the ribF family.</text>
</comment>
<dbReference type="Pfam" id="PF01687">
    <property type="entry name" value="Flavokinase"/>
    <property type="match status" value="1"/>
</dbReference>
<dbReference type="SUPFAM" id="SSF82114">
    <property type="entry name" value="Riboflavin kinase-like"/>
    <property type="match status" value="1"/>
</dbReference>
<dbReference type="InterPro" id="IPR002606">
    <property type="entry name" value="Riboflavin_kinase_bac"/>
</dbReference>
<evidence type="ECO:0000256" key="11">
    <source>
        <dbReference type="ARBA" id="ARBA00023268"/>
    </source>
</evidence>
<dbReference type="PATRIC" id="fig|1423744.4.peg.927"/>
<dbReference type="GO" id="GO:0009398">
    <property type="term" value="P:FMN biosynthetic process"/>
    <property type="evidence" value="ECO:0007669"/>
    <property type="project" value="UniProtKB-UniRule"/>
</dbReference>
<dbReference type="GO" id="GO:0003919">
    <property type="term" value="F:FMN adenylyltransferase activity"/>
    <property type="evidence" value="ECO:0007669"/>
    <property type="project" value="UniProtKB-UniRule"/>
</dbReference>
<reference evidence="16 17" key="1">
    <citation type="journal article" date="2015" name="Genome Announc.">
        <title>Expanding the biotechnology potential of lactobacilli through comparative genomics of 213 strains and associated genera.</title>
        <authorList>
            <person name="Sun Z."/>
            <person name="Harris H.M."/>
            <person name="McCann A."/>
            <person name="Guo C."/>
            <person name="Argimon S."/>
            <person name="Zhang W."/>
            <person name="Yang X."/>
            <person name="Jeffery I.B."/>
            <person name="Cooney J.C."/>
            <person name="Kagawa T.F."/>
            <person name="Liu W."/>
            <person name="Song Y."/>
            <person name="Salvetti E."/>
            <person name="Wrobel A."/>
            <person name="Rasinkangas P."/>
            <person name="Parkhill J."/>
            <person name="Rea M.C."/>
            <person name="O'Sullivan O."/>
            <person name="Ritari J."/>
            <person name="Douillard F.P."/>
            <person name="Paul Ross R."/>
            <person name="Yang R."/>
            <person name="Briner A.E."/>
            <person name="Felis G.E."/>
            <person name="de Vos W.M."/>
            <person name="Barrangou R."/>
            <person name="Klaenhammer T.R."/>
            <person name="Caufield P.W."/>
            <person name="Cui Y."/>
            <person name="Zhang H."/>
            <person name="O'Toole P.W."/>
        </authorList>
    </citation>
    <scope>NUCLEOTIDE SEQUENCE [LARGE SCALE GENOMIC DNA]</scope>
    <source>
        <strain evidence="16 17">DSM 23037</strain>
    </source>
</reference>
<evidence type="ECO:0000256" key="8">
    <source>
        <dbReference type="ARBA" id="ARBA00022777"/>
    </source>
</evidence>
<dbReference type="Gene3D" id="2.40.30.30">
    <property type="entry name" value="Riboflavin kinase-like"/>
    <property type="match status" value="1"/>
</dbReference>
<gene>
    <name evidence="16" type="ORF">FC86_GL000902</name>
</gene>
<dbReference type="Gene3D" id="3.40.50.620">
    <property type="entry name" value="HUPs"/>
    <property type="match status" value="1"/>
</dbReference>
<dbReference type="EMBL" id="AYZL01000020">
    <property type="protein sequence ID" value="KRN03790.1"/>
    <property type="molecule type" value="Genomic_DNA"/>
</dbReference>